<dbReference type="PANTHER" id="PTHR28629:SF4">
    <property type="entry name" value="TRIOKINASE_FMN CYCLASE"/>
    <property type="match status" value="1"/>
</dbReference>
<comment type="caution">
    <text evidence="2">The sequence shown here is derived from an EMBL/GenBank/DDBJ whole genome shotgun (WGS) entry which is preliminary data.</text>
</comment>
<feature type="domain" description="DhaK" evidence="1">
    <location>
        <begin position="7"/>
        <end position="328"/>
    </location>
</feature>
<protein>
    <submittedName>
        <fullName evidence="2">Dihydroxyacetone kinase subunit DhaK</fullName>
    </submittedName>
</protein>
<dbReference type="RefSeq" id="WP_054326091.1">
    <property type="nucleotide sequence ID" value="NZ_JACOPL010000004.1"/>
</dbReference>
<evidence type="ECO:0000259" key="1">
    <source>
        <dbReference type="PROSITE" id="PS51481"/>
    </source>
</evidence>
<dbReference type="Pfam" id="PF02733">
    <property type="entry name" value="Dak1"/>
    <property type="match status" value="1"/>
</dbReference>
<dbReference type="SUPFAM" id="SSF82549">
    <property type="entry name" value="DAK1/DegV-like"/>
    <property type="match status" value="1"/>
</dbReference>
<proteinExistence type="predicted"/>
<gene>
    <name evidence="2" type="ORF">H8S45_06170</name>
</gene>
<dbReference type="InterPro" id="IPR050861">
    <property type="entry name" value="Dihydroxyacetone_Kinase"/>
</dbReference>
<dbReference type="InterPro" id="IPR004006">
    <property type="entry name" value="DhaK_dom"/>
</dbReference>
<evidence type="ECO:0000313" key="3">
    <source>
        <dbReference type="Proteomes" id="UP000606499"/>
    </source>
</evidence>
<dbReference type="Gene3D" id="3.40.50.10440">
    <property type="entry name" value="Dihydroxyacetone kinase, domain 1"/>
    <property type="match status" value="1"/>
</dbReference>
<name>A0A923LVF4_9FIRM</name>
<sequence length="331" mass="35636">MKKIINRPEDYTDDMLRGIYAAHGDAVKYAAGDLRCYCTAHKTPGKVAIVTGGGTGHLPLFLGYVGEGMLDGCGVGSVFQSPSAEQIFQISKEVEAGAGVLYLYGNYTGDIMNFDMAAELCEMEDIETRSIVGADDVNSSTDPDKRRGVAGIFYMYKCAAAKAAEGGTLEEVFAAAQKAKEYTRTVGFALTPCVLPELGHANFTLEENEMAMGMGIHGEPGIWNGPVKTADEIAAESLETLLQDMPLVPEDEVALLINGLGATSVEELYILSGSVTRLLQEKGVKLYRTHVGEYATSMEMAGASISLCKIADEEMKRWLDAPVCTPFYCQK</sequence>
<dbReference type="Proteomes" id="UP000606499">
    <property type="component" value="Unassembled WGS sequence"/>
</dbReference>
<dbReference type="FunFam" id="3.40.50.10440:FF:000001">
    <property type="entry name" value="Dihydroxyacetone kinase, DhaK subunit"/>
    <property type="match status" value="1"/>
</dbReference>
<dbReference type="EMBL" id="JACOPL010000004">
    <property type="protein sequence ID" value="MBC5725042.1"/>
    <property type="molecule type" value="Genomic_DNA"/>
</dbReference>
<keyword evidence="2" id="KW-0418">Kinase</keyword>
<dbReference type="PROSITE" id="PS51481">
    <property type="entry name" value="DHAK"/>
    <property type="match status" value="1"/>
</dbReference>
<evidence type="ECO:0000313" key="2">
    <source>
        <dbReference type="EMBL" id="MBC5725042.1"/>
    </source>
</evidence>
<accession>A0A923LVF4</accession>
<dbReference type="GO" id="GO:0019563">
    <property type="term" value="P:glycerol catabolic process"/>
    <property type="evidence" value="ECO:0007669"/>
    <property type="project" value="TreeGrafter"/>
</dbReference>
<reference evidence="2" key="1">
    <citation type="submission" date="2020-08" db="EMBL/GenBank/DDBJ databases">
        <title>Genome public.</title>
        <authorList>
            <person name="Liu C."/>
            <person name="Sun Q."/>
        </authorList>
    </citation>
    <scope>NUCLEOTIDE SEQUENCE</scope>
    <source>
        <strain evidence="2">NSJ-28</strain>
    </source>
</reference>
<keyword evidence="3" id="KW-1185">Reference proteome</keyword>
<dbReference type="GO" id="GO:0005829">
    <property type="term" value="C:cytosol"/>
    <property type="evidence" value="ECO:0007669"/>
    <property type="project" value="TreeGrafter"/>
</dbReference>
<keyword evidence="2" id="KW-0808">Transferase</keyword>
<dbReference type="Gene3D" id="3.30.1180.20">
    <property type="entry name" value="Dihydroxyacetone kinase, domain 2"/>
    <property type="match status" value="1"/>
</dbReference>
<dbReference type="AlphaFoldDB" id="A0A923LVF4"/>
<dbReference type="GO" id="GO:0004371">
    <property type="term" value="F:glycerone kinase activity"/>
    <property type="evidence" value="ECO:0007669"/>
    <property type="project" value="InterPro"/>
</dbReference>
<dbReference type="PANTHER" id="PTHR28629">
    <property type="entry name" value="TRIOKINASE/FMN CYCLASE"/>
    <property type="match status" value="1"/>
</dbReference>
<organism evidence="2 3">
    <name type="scientific">Agathobaculum faecis</name>
    <dbReference type="NCBI Taxonomy" id="2763013"/>
    <lineage>
        <taxon>Bacteria</taxon>
        <taxon>Bacillati</taxon>
        <taxon>Bacillota</taxon>
        <taxon>Clostridia</taxon>
        <taxon>Eubacteriales</taxon>
        <taxon>Butyricicoccaceae</taxon>
        <taxon>Agathobaculum</taxon>
    </lineage>
</organism>